<feature type="non-terminal residue" evidence="1">
    <location>
        <position position="1"/>
    </location>
</feature>
<evidence type="ECO:0000313" key="1">
    <source>
        <dbReference type="EMBL" id="KOX75550.1"/>
    </source>
</evidence>
<dbReference type="OrthoDB" id="6350415at2759"/>
<dbReference type="AlphaFoldDB" id="A0A0M9A1R7"/>
<dbReference type="EMBL" id="KQ435762">
    <property type="protein sequence ID" value="KOX75550.1"/>
    <property type="molecule type" value="Genomic_DNA"/>
</dbReference>
<protein>
    <submittedName>
        <fullName evidence="1">Uncharacterized protein</fullName>
    </submittedName>
</protein>
<gene>
    <name evidence="1" type="ORF">WN51_12294</name>
</gene>
<reference evidence="1 2" key="1">
    <citation type="submission" date="2015-07" db="EMBL/GenBank/DDBJ databases">
        <title>The genome of Melipona quadrifasciata.</title>
        <authorList>
            <person name="Pan H."/>
            <person name="Kapheim K."/>
        </authorList>
    </citation>
    <scope>NUCLEOTIDE SEQUENCE [LARGE SCALE GENOMIC DNA]</scope>
    <source>
        <strain evidence="1">0111107301</strain>
        <tissue evidence="1">Whole body</tissue>
    </source>
</reference>
<dbReference type="STRING" id="166423.A0A0M9A1R7"/>
<evidence type="ECO:0000313" key="2">
    <source>
        <dbReference type="Proteomes" id="UP000053105"/>
    </source>
</evidence>
<name>A0A0M9A1R7_9HYME</name>
<sequence length="115" mass="13403">VNLLEKLQKYENELDNSFQEIEEFKNTLYSKDKLVENMDEIIKIQKDSIVMMQAELKELHQKNELQVQTIGHLQNAVVEAKKCIDQMGHKTVSDISEQWSTISPAVYSQRNVHDV</sequence>
<dbReference type="Proteomes" id="UP000053105">
    <property type="component" value="Unassembled WGS sequence"/>
</dbReference>
<organism evidence="1 2">
    <name type="scientific">Melipona quadrifasciata</name>
    <dbReference type="NCBI Taxonomy" id="166423"/>
    <lineage>
        <taxon>Eukaryota</taxon>
        <taxon>Metazoa</taxon>
        <taxon>Ecdysozoa</taxon>
        <taxon>Arthropoda</taxon>
        <taxon>Hexapoda</taxon>
        <taxon>Insecta</taxon>
        <taxon>Pterygota</taxon>
        <taxon>Neoptera</taxon>
        <taxon>Endopterygota</taxon>
        <taxon>Hymenoptera</taxon>
        <taxon>Apocrita</taxon>
        <taxon>Aculeata</taxon>
        <taxon>Apoidea</taxon>
        <taxon>Anthophila</taxon>
        <taxon>Apidae</taxon>
        <taxon>Melipona</taxon>
    </lineage>
</organism>
<accession>A0A0M9A1R7</accession>
<proteinExistence type="predicted"/>
<keyword evidence="2" id="KW-1185">Reference proteome</keyword>